<keyword evidence="3" id="KW-1185">Reference proteome</keyword>
<feature type="region of interest" description="Disordered" evidence="1">
    <location>
        <begin position="1"/>
        <end position="24"/>
    </location>
</feature>
<comment type="caution">
    <text evidence="2">The sequence shown here is derived from an EMBL/GenBank/DDBJ whole genome shotgun (WGS) entry which is preliminary data.</text>
</comment>
<name>A0ABR2JD31_9EUKA</name>
<gene>
    <name evidence="2" type="ORF">M9Y10_006015</name>
</gene>
<reference evidence="2 3" key="1">
    <citation type="submission" date="2024-04" db="EMBL/GenBank/DDBJ databases">
        <title>Tritrichomonas musculus Genome.</title>
        <authorList>
            <person name="Alves-Ferreira E."/>
            <person name="Grigg M."/>
            <person name="Lorenzi H."/>
            <person name="Galac M."/>
        </authorList>
    </citation>
    <scope>NUCLEOTIDE SEQUENCE [LARGE SCALE GENOMIC DNA]</scope>
    <source>
        <strain evidence="2 3">EAF2021</strain>
    </source>
</reference>
<dbReference type="EMBL" id="JAPFFF010000012">
    <property type="protein sequence ID" value="KAK8875840.1"/>
    <property type="molecule type" value="Genomic_DNA"/>
</dbReference>
<evidence type="ECO:0000313" key="3">
    <source>
        <dbReference type="Proteomes" id="UP001470230"/>
    </source>
</evidence>
<organism evidence="2 3">
    <name type="scientific">Tritrichomonas musculus</name>
    <dbReference type="NCBI Taxonomy" id="1915356"/>
    <lineage>
        <taxon>Eukaryota</taxon>
        <taxon>Metamonada</taxon>
        <taxon>Parabasalia</taxon>
        <taxon>Tritrichomonadida</taxon>
        <taxon>Tritrichomonadidae</taxon>
        <taxon>Tritrichomonas</taxon>
    </lineage>
</organism>
<accession>A0ABR2JD31</accession>
<feature type="compositionally biased region" description="Polar residues" evidence="1">
    <location>
        <begin position="1"/>
        <end position="10"/>
    </location>
</feature>
<dbReference type="Proteomes" id="UP001470230">
    <property type="component" value="Unassembled WGS sequence"/>
</dbReference>
<proteinExistence type="predicted"/>
<evidence type="ECO:0008006" key="4">
    <source>
        <dbReference type="Google" id="ProtNLM"/>
    </source>
</evidence>
<protein>
    <recommendedName>
        <fullName evidence="4">Initiator binding domain-containing protein</fullName>
    </recommendedName>
</protein>
<evidence type="ECO:0000313" key="2">
    <source>
        <dbReference type="EMBL" id="KAK8875840.1"/>
    </source>
</evidence>
<evidence type="ECO:0000256" key="1">
    <source>
        <dbReference type="SAM" id="MobiDB-lite"/>
    </source>
</evidence>
<sequence length="196" mass="22617">MKRSYSYPNKSNKHRSSSVKANKNGNINHHHLFDEFRKDYDIFLDVELNKNYFSLRSFAMGGMPYFEMARVSYDTNTSQISSSNGKNIPQIIQDIIAGKLTPVIADLFKGINIQGKGIPCFISDSRKSITARYMLTLIDCENDKENIYPKSFLHFSSLSENEYSNDNESIFNRQTNNVNFKVLHTRKSSDIINNYQ</sequence>